<reference evidence="1 2" key="1">
    <citation type="submission" date="2015-01" db="EMBL/GenBank/DDBJ databases">
        <title>The Genome Sequence of Cryptococcus gattii CA1873.</title>
        <authorList>
            <consortium name="The Broad Institute Genomics Platform"/>
            <person name="Cuomo C."/>
            <person name="Litvintseva A."/>
            <person name="Chen Y."/>
            <person name="Heitman J."/>
            <person name="Sun S."/>
            <person name="Springer D."/>
            <person name="Dromer F."/>
            <person name="Young S."/>
            <person name="Zeng Q."/>
            <person name="Gargeya S."/>
            <person name="Abouelleil A."/>
            <person name="Alvarado L."/>
            <person name="Chapman S.B."/>
            <person name="Gainer-Dewar J."/>
            <person name="Goldberg J."/>
            <person name="Griggs A."/>
            <person name="Gujja S."/>
            <person name="Hansen M."/>
            <person name="Howarth C."/>
            <person name="Imamovic A."/>
            <person name="Larimer J."/>
            <person name="Murphy C."/>
            <person name="Naylor J."/>
            <person name="Pearson M."/>
            <person name="Priest M."/>
            <person name="Roberts A."/>
            <person name="Saif S."/>
            <person name="Shea T."/>
            <person name="Sykes S."/>
            <person name="Wortman J."/>
            <person name="Nusbaum C."/>
            <person name="Birren B."/>
        </authorList>
    </citation>
    <scope>NUCLEOTIDE SEQUENCE [LARGE SCALE GENOMIC DNA]</scope>
    <source>
        <strain evidence="1 2">CA1873</strain>
    </source>
</reference>
<organism evidence="1 2">
    <name type="scientific">Cryptococcus bacillisporus CA1873</name>
    <dbReference type="NCBI Taxonomy" id="1296111"/>
    <lineage>
        <taxon>Eukaryota</taxon>
        <taxon>Fungi</taxon>
        <taxon>Dikarya</taxon>
        <taxon>Basidiomycota</taxon>
        <taxon>Agaricomycotina</taxon>
        <taxon>Tremellomycetes</taxon>
        <taxon>Tremellales</taxon>
        <taxon>Cryptococcaceae</taxon>
        <taxon>Cryptococcus</taxon>
        <taxon>Cryptococcus gattii species complex</taxon>
    </lineage>
</organism>
<gene>
    <name evidence="1" type="ORF">I314_02248</name>
</gene>
<dbReference type="Proteomes" id="UP000053800">
    <property type="component" value="Unassembled WGS sequence"/>
</dbReference>
<accession>A0ABR5BF46</accession>
<protein>
    <submittedName>
        <fullName evidence="1">Ubiquinol-cytochrome c reductase subunit 8</fullName>
    </submittedName>
</protein>
<evidence type="ECO:0000313" key="1">
    <source>
        <dbReference type="EMBL" id="KIR67831.1"/>
    </source>
</evidence>
<proteinExistence type="predicted"/>
<keyword evidence="2" id="KW-1185">Reference proteome</keyword>
<name>A0ABR5BF46_CRYGA</name>
<dbReference type="EMBL" id="KN848892">
    <property type="protein sequence ID" value="KIR67831.1"/>
    <property type="molecule type" value="Genomic_DNA"/>
</dbReference>
<evidence type="ECO:0000313" key="2">
    <source>
        <dbReference type="Proteomes" id="UP000053800"/>
    </source>
</evidence>
<sequence>MRPTAPAHSGMPGRKLVGGVTWEDPGKRVSRLTVSLLTVNDPLPVCSVPTSSTAPSEPCTSFLTSPPLLFSSTASTTGLRTSTPTTTLSRVTLTTSSRKVLSSLDSTRGLLLSLWPIRRL</sequence>